<proteinExistence type="predicted"/>
<dbReference type="GO" id="GO:0016853">
    <property type="term" value="F:isomerase activity"/>
    <property type="evidence" value="ECO:0007669"/>
    <property type="project" value="UniProtKB-KW"/>
</dbReference>
<keyword evidence="3" id="KW-0378">Hydrolase</keyword>
<dbReference type="InterPro" id="IPR045004">
    <property type="entry name" value="ECH_dom"/>
</dbReference>
<gene>
    <name evidence="5" type="ORF">F7732_04410</name>
</gene>
<evidence type="ECO:0000313" key="5">
    <source>
        <dbReference type="EMBL" id="KAB2335811.1"/>
    </source>
</evidence>
<evidence type="ECO:0000313" key="6">
    <source>
        <dbReference type="Proteomes" id="UP000441354"/>
    </source>
</evidence>
<dbReference type="EMBL" id="WBOT01000001">
    <property type="protein sequence ID" value="KAB2335811.1"/>
    <property type="molecule type" value="Genomic_DNA"/>
</dbReference>
<dbReference type="InterPro" id="IPR032259">
    <property type="entry name" value="HIBYL-CoA-H"/>
</dbReference>
<dbReference type="PANTHER" id="PTHR43176:SF3">
    <property type="entry name" value="3-HYDROXYISOBUTYRYL-COA HYDROLASE, MITOCHONDRIAL"/>
    <property type="match status" value="1"/>
</dbReference>
<dbReference type="NCBIfam" id="NF004127">
    <property type="entry name" value="PRK05617.1"/>
    <property type="match status" value="1"/>
</dbReference>
<accession>A0A7V7UXB6</accession>
<comment type="caution">
    <text evidence="5">The sequence shown here is derived from an EMBL/GenBank/DDBJ whole genome shotgun (WGS) entry which is preliminary data.</text>
</comment>
<evidence type="ECO:0000256" key="1">
    <source>
        <dbReference type="ARBA" id="ARBA00001709"/>
    </source>
</evidence>
<keyword evidence="5" id="KW-0413">Isomerase</keyword>
<sequence>MTDVVIAEVKENGVATLTLNRPKAINSLSYEMISIISEKLTKWQSDDSIKVIVMKGEGAKGFCAGGDIKTLYEAQSSEIAFERACHFFELEYMLDLFIYEFEKPIIAILDGIVMGGGVGLSSGASHRIVTERTKWAMPEMNIGFFPDVAAAYFLNKAPGQIGAYLALTGSTINAADVLYIHAGEEYITSEDIPLFLQDIEAFEWEEASQVGEMIKNYSTKPAERSLLKEMEEEINSHFRYDTVEEIISSLEKASSEFAAETLKILTSKSPVSLKVSLKQLRDGKVKTVRECFETDYVLALNFLKHRDFYEGIRSVLIDKDRNPQYQYKKLEDVSEQFVKSFFTL</sequence>
<name>A0A7V7UXB6_9BACI</name>
<evidence type="ECO:0000259" key="4">
    <source>
        <dbReference type="Pfam" id="PF16113"/>
    </source>
</evidence>
<keyword evidence="6" id="KW-1185">Reference proteome</keyword>
<dbReference type="AlphaFoldDB" id="A0A7V7UXB6"/>
<dbReference type="OrthoDB" id="9775794at2"/>
<protein>
    <recommendedName>
        <fullName evidence="2">3-hydroxyisobutyryl-CoA hydrolase</fullName>
        <ecNumber evidence="2">3.1.2.4</ecNumber>
    </recommendedName>
</protein>
<dbReference type="InterPro" id="IPR029045">
    <property type="entry name" value="ClpP/crotonase-like_dom_sf"/>
</dbReference>
<evidence type="ECO:0000256" key="2">
    <source>
        <dbReference type="ARBA" id="ARBA00011915"/>
    </source>
</evidence>
<dbReference type="EC" id="3.1.2.4" evidence="2"/>
<dbReference type="RefSeq" id="WP_151572411.1">
    <property type="nucleotide sequence ID" value="NZ_WBOT01000001.1"/>
</dbReference>
<dbReference type="Gene3D" id="3.90.226.10">
    <property type="entry name" value="2-enoyl-CoA Hydratase, Chain A, domain 1"/>
    <property type="match status" value="1"/>
</dbReference>
<dbReference type="SUPFAM" id="SSF52096">
    <property type="entry name" value="ClpP/crotonase"/>
    <property type="match status" value="1"/>
</dbReference>
<dbReference type="GO" id="GO:0003860">
    <property type="term" value="F:3-hydroxyisobutyryl-CoA hydrolase activity"/>
    <property type="evidence" value="ECO:0007669"/>
    <property type="project" value="UniProtKB-EC"/>
</dbReference>
<comment type="catalytic activity">
    <reaction evidence="1">
        <text>3-hydroxy-2-methylpropanoyl-CoA + H2O = 3-hydroxy-2-methylpropanoate + CoA + H(+)</text>
        <dbReference type="Rhea" id="RHEA:20888"/>
        <dbReference type="ChEBI" id="CHEBI:11805"/>
        <dbReference type="ChEBI" id="CHEBI:15377"/>
        <dbReference type="ChEBI" id="CHEBI:15378"/>
        <dbReference type="ChEBI" id="CHEBI:57287"/>
        <dbReference type="ChEBI" id="CHEBI:57340"/>
        <dbReference type="EC" id="3.1.2.4"/>
    </reaction>
</comment>
<dbReference type="Proteomes" id="UP000441354">
    <property type="component" value="Unassembled WGS sequence"/>
</dbReference>
<dbReference type="GO" id="GO:0006574">
    <property type="term" value="P:L-valine catabolic process"/>
    <property type="evidence" value="ECO:0007669"/>
    <property type="project" value="TreeGrafter"/>
</dbReference>
<feature type="domain" description="Enoyl-CoA hydratase/isomerase" evidence="4">
    <location>
        <begin position="15"/>
        <end position="342"/>
    </location>
</feature>
<dbReference type="PANTHER" id="PTHR43176">
    <property type="entry name" value="3-HYDROXYISOBUTYRYL-COA HYDROLASE-RELATED"/>
    <property type="match status" value="1"/>
</dbReference>
<evidence type="ECO:0000256" key="3">
    <source>
        <dbReference type="ARBA" id="ARBA00022801"/>
    </source>
</evidence>
<reference evidence="5 6" key="1">
    <citation type="journal article" date="2014" name="Arch. Microbiol.">
        <title>Bacillus mesophilum sp. nov., strain IITR-54T, a novel 4-chlorobiphenyl dechlorinating bacterium.</title>
        <authorList>
            <person name="Manickam N."/>
            <person name="Singh N.K."/>
            <person name="Bajaj A."/>
            <person name="Kumar R.M."/>
            <person name="Kaur G."/>
            <person name="Kaur N."/>
            <person name="Bala M."/>
            <person name="Kumar A."/>
            <person name="Mayilraj S."/>
        </authorList>
    </citation>
    <scope>NUCLEOTIDE SEQUENCE [LARGE SCALE GENOMIC DNA]</scope>
    <source>
        <strain evidence="5 6">IITR-54</strain>
    </source>
</reference>
<organism evidence="5 6">
    <name type="scientific">Bacillus mesophilum</name>
    <dbReference type="NCBI Taxonomy" id="1071718"/>
    <lineage>
        <taxon>Bacteria</taxon>
        <taxon>Bacillati</taxon>
        <taxon>Bacillota</taxon>
        <taxon>Bacilli</taxon>
        <taxon>Bacillales</taxon>
        <taxon>Bacillaceae</taxon>
        <taxon>Bacillus</taxon>
    </lineage>
</organism>
<dbReference type="CDD" id="cd06558">
    <property type="entry name" value="crotonase-like"/>
    <property type="match status" value="1"/>
</dbReference>
<dbReference type="Pfam" id="PF16113">
    <property type="entry name" value="ECH_2"/>
    <property type="match status" value="1"/>
</dbReference>